<gene>
    <name evidence="1" type="ORF">SOCE836_054050</name>
</gene>
<dbReference type="AlphaFoldDB" id="A0A4P2QT98"/>
<evidence type="ECO:0000313" key="2">
    <source>
        <dbReference type="Proteomes" id="UP000295497"/>
    </source>
</evidence>
<evidence type="ECO:0000313" key="1">
    <source>
        <dbReference type="EMBL" id="AUX33251.1"/>
    </source>
</evidence>
<name>A0A4P2QT98_SORCE</name>
<dbReference type="Proteomes" id="UP000295497">
    <property type="component" value="Chromosome"/>
</dbReference>
<reference evidence="1 2" key="1">
    <citation type="submission" date="2015-09" db="EMBL/GenBank/DDBJ databases">
        <title>Sorangium comparison.</title>
        <authorList>
            <person name="Zaburannyi N."/>
            <person name="Bunk B."/>
            <person name="Overmann J."/>
            <person name="Mueller R."/>
        </authorList>
    </citation>
    <scope>NUCLEOTIDE SEQUENCE [LARGE SCALE GENOMIC DNA]</scope>
    <source>
        <strain evidence="1 2">So ce836</strain>
    </source>
</reference>
<organism evidence="1 2">
    <name type="scientific">Sorangium cellulosum</name>
    <name type="common">Polyangium cellulosum</name>
    <dbReference type="NCBI Taxonomy" id="56"/>
    <lineage>
        <taxon>Bacteria</taxon>
        <taxon>Pseudomonadati</taxon>
        <taxon>Myxococcota</taxon>
        <taxon>Polyangia</taxon>
        <taxon>Polyangiales</taxon>
        <taxon>Polyangiaceae</taxon>
        <taxon>Sorangium</taxon>
    </lineage>
</organism>
<accession>A0A4P2QT98</accession>
<sequence>MVVSMFSWPHRAMTTCGASPRMASQVAAVARRSCQVICFEVGVVL</sequence>
<dbReference type="EMBL" id="CP012672">
    <property type="protein sequence ID" value="AUX33251.1"/>
    <property type="molecule type" value="Genomic_DNA"/>
</dbReference>
<protein>
    <submittedName>
        <fullName evidence="1">Uncharacterized protein</fullName>
    </submittedName>
</protein>
<proteinExistence type="predicted"/>